<dbReference type="GO" id="GO:0046540">
    <property type="term" value="C:U4/U6 x U5 tri-snRNP complex"/>
    <property type="evidence" value="ECO:0007669"/>
    <property type="project" value="TreeGrafter"/>
</dbReference>
<evidence type="ECO:0000313" key="6">
    <source>
        <dbReference type="EMBL" id="PZC70419.1"/>
    </source>
</evidence>
<dbReference type="SMART" id="SM00320">
    <property type="entry name" value="WD40"/>
    <property type="match status" value="4"/>
</dbReference>
<evidence type="ECO:0000256" key="4">
    <source>
        <dbReference type="SAM" id="MobiDB-lite"/>
    </source>
</evidence>
<gene>
    <name evidence="6" type="primary">HaOG216369</name>
    <name evidence="6" type="ORF">B5X24_HaOG216369</name>
</gene>
<dbReference type="InterPro" id="IPR001680">
    <property type="entry name" value="WD40_rpt"/>
</dbReference>
<proteinExistence type="predicted"/>
<dbReference type="Pfam" id="PF00400">
    <property type="entry name" value="WD40"/>
    <property type="match status" value="4"/>
</dbReference>
<reference evidence="6 7" key="1">
    <citation type="journal article" date="2017" name="BMC Biol.">
        <title>Genomic innovations, transcriptional plasticity and gene loss underlying the evolution and divergence of two highly polyphagous and invasive Helicoverpa pest species.</title>
        <authorList>
            <person name="Pearce S.L."/>
            <person name="Clarke D.F."/>
            <person name="East P.D."/>
            <person name="Elfekih S."/>
            <person name="Gordon K.H."/>
            <person name="Jermiin L.S."/>
            <person name="McGaughran A."/>
            <person name="Oakeshott J.G."/>
            <person name="Papanikolaou A."/>
            <person name="Perera O.P."/>
            <person name="Rane R.V."/>
            <person name="Richards S."/>
            <person name="Tay W.T."/>
            <person name="Walsh T.K."/>
            <person name="Anderson A."/>
            <person name="Anderson C.J."/>
            <person name="Asgari S."/>
            <person name="Board P.G."/>
            <person name="Bretschneider A."/>
            <person name="Campbell P.M."/>
            <person name="Chertemps T."/>
            <person name="Christeller J.T."/>
            <person name="Coppin C.W."/>
            <person name="Downes S.J."/>
            <person name="Duan G."/>
            <person name="Farnsworth C.A."/>
            <person name="Good R.T."/>
            <person name="Han L.B."/>
            <person name="Han Y.C."/>
            <person name="Hatje K."/>
            <person name="Horne I."/>
            <person name="Huang Y.P."/>
            <person name="Hughes D.S."/>
            <person name="Jacquin-Joly E."/>
            <person name="James W."/>
            <person name="Jhangiani S."/>
            <person name="Kollmar M."/>
            <person name="Kuwar S.S."/>
            <person name="Li S."/>
            <person name="Liu N.Y."/>
            <person name="Maibeche M.T."/>
            <person name="Miller J.R."/>
            <person name="Montagne N."/>
            <person name="Perry T."/>
            <person name="Qu J."/>
            <person name="Song S.V."/>
            <person name="Sutton G.G."/>
            <person name="Vogel H."/>
            <person name="Walenz B.P."/>
            <person name="Xu W."/>
            <person name="Zhang H.J."/>
            <person name="Zou Z."/>
            <person name="Batterham P."/>
            <person name="Edwards O.R."/>
            <person name="Feyereisen R."/>
            <person name="Gibbs R.A."/>
            <person name="Heckel D.G."/>
            <person name="McGrath A."/>
            <person name="Robin C."/>
            <person name="Scherer S.E."/>
            <person name="Worley K.C."/>
            <person name="Wu Y.D."/>
        </authorList>
    </citation>
    <scope>NUCLEOTIDE SEQUENCE [LARGE SCALE GENOMIC DNA]</scope>
    <source>
        <strain evidence="6">Harm_GR_Male_#8</strain>
        <tissue evidence="6">Whole organism</tissue>
    </source>
</reference>
<keyword evidence="7" id="KW-1185">Reference proteome</keyword>
<feature type="repeat" description="WD" evidence="3">
    <location>
        <begin position="248"/>
        <end position="282"/>
    </location>
</feature>
<dbReference type="GO" id="GO:0030621">
    <property type="term" value="F:U4 snRNA binding"/>
    <property type="evidence" value="ECO:0007669"/>
    <property type="project" value="TreeGrafter"/>
</dbReference>
<dbReference type="InterPro" id="IPR014906">
    <property type="entry name" value="PRP4-like"/>
</dbReference>
<evidence type="ECO:0000259" key="5">
    <source>
        <dbReference type="SMART" id="SM00500"/>
    </source>
</evidence>
<protein>
    <recommendedName>
        <fullName evidence="5">Pre-mRNA processing factor 4 (PRP4)-like domain-containing protein</fullName>
    </recommendedName>
</protein>
<dbReference type="InterPro" id="IPR019775">
    <property type="entry name" value="WD40_repeat_CS"/>
</dbReference>
<dbReference type="Proteomes" id="UP000249218">
    <property type="component" value="Unassembled WGS sequence"/>
</dbReference>
<dbReference type="EMBL" id="KZ150643">
    <property type="protein sequence ID" value="PZC70419.1"/>
    <property type="molecule type" value="Genomic_DNA"/>
</dbReference>
<keyword evidence="1 3" id="KW-0853">WD repeat</keyword>
<dbReference type="Gene3D" id="2.130.10.10">
    <property type="entry name" value="YVTN repeat-like/Quinoprotein amine dehydrogenase"/>
    <property type="match status" value="1"/>
</dbReference>
<dbReference type="GO" id="GO:0000398">
    <property type="term" value="P:mRNA splicing, via spliceosome"/>
    <property type="evidence" value="ECO:0007669"/>
    <property type="project" value="TreeGrafter"/>
</dbReference>
<dbReference type="GO" id="GO:0017070">
    <property type="term" value="F:U6 snRNA binding"/>
    <property type="evidence" value="ECO:0007669"/>
    <property type="project" value="TreeGrafter"/>
</dbReference>
<organism evidence="6 7">
    <name type="scientific">Helicoverpa armigera</name>
    <name type="common">Cotton bollworm</name>
    <name type="synonym">Heliothis armigera</name>
    <dbReference type="NCBI Taxonomy" id="29058"/>
    <lineage>
        <taxon>Eukaryota</taxon>
        <taxon>Metazoa</taxon>
        <taxon>Ecdysozoa</taxon>
        <taxon>Arthropoda</taxon>
        <taxon>Hexapoda</taxon>
        <taxon>Insecta</taxon>
        <taxon>Pterygota</taxon>
        <taxon>Neoptera</taxon>
        <taxon>Endopterygota</taxon>
        <taxon>Lepidoptera</taxon>
        <taxon>Glossata</taxon>
        <taxon>Ditrysia</taxon>
        <taxon>Noctuoidea</taxon>
        <taxon>Noctuidae</taxon>
        <taxon>Heliothinae</taxon>
        <taxon>Helicoverpa</taxon>
    </lineage>
</organism>
<feature type="repeat" description="WD" evidence="3">
    <location>
        <begin position="325"/>
        <end position="355"/>
    </location>
</feature>
<dbReference type="Pfam" id="PF08799">
    <property type="entry name" value="PRP4"/>
    <property type="match status" value="1"/>
</dbReference>
<feature type="repeat" description="WD" evidence="3">
    <location>
        <begin position="283"/>
        <end position="324"/>
    </location>
</feature>
<dbReference type="OrthoDB" id="540662at2759"/>
<dbReference type="SUPFAM" id="SSF158230">
    <property type="entry name" value="PRP4-like"/>
    <property type="match status" value="1"/>
</dbReference>
<dbReference type="InterPro" id="IPR036285">
    <property type="entry name" value="PRP4-like_sf"/>
</dbReference>
<dbReference type="PANTHER" id="PTHR19846:SF0">
    <property type="entry name" value="PRE-MRNA PROCESSING FACTOR 4"/>
    <property type="match status" value="1"/>
</dbReference>
<feature type="region of interest" description="Disordered" evidence="4">
    <location>
        <begin position="177"/>
        <end position="212"/>
    </location>
</feature>
<name>A0A2W1AZ10_HELAM</name>
<keyword evidence="2" id="KW-0677">Repeat</keyword>
<evidence type="ECO:0000256" key="1">
    <source>
        <dbReference type="ARBA" id="ARBA00022574"/>
    </source>
</evidence>
<evidence type="ECO:0000256" key="3">
    <source>
        <dbReference type="PROSITE-ProRule" id="PRU00221"/>
    </source>
</evidence>
<dbReference type="PROSITE" id="PS00678">
    <property type="entry name" value="WD_REPEATS_1"/>
    <property type="match status" value="1"/>
</dbReference>
<dbReference type="PROSITE" id="PS50082">
    <property type="entry name" value="WD_REPEATS_2"/>
    <property type="match status" value="3"/>
</dbReference>
<sequence length="355" mass="39694">MSDDEDVILVKKPKQVHYGSLEEQEKARLAALAAAAKEGAEDMGGKELGDIQISSEYMELEEEMSRDKKALLEEFERRRKARQLNVSTDDDEVRRSLRQLGEPVCLFGEGPAERRVRLRDLLSYLGEDAIHKKLEEEEARIERDRGREGTWYHEGPPELREARLWIARYSLPKAKLRLSKAQGTENPSEQSEQTSEQSEPTSEPFEPSDETSDACTMATCAYDGTVHLWNFNSESPLASLSGHSPARVCRVHFHPSGRFLATTVFDHSWRLWDLHTATEVLHQEGHAKAVYCVAFQGDGSLAVTGGMDAFGRVWDLRTGRCVMFLEGHLGPVLGADWAPAGHQLATAAADHQVAI</sequence>
<dbReference type="SMART" id="SM00500">
    <property type="entry name" value="SFM"/>
    <property type="match status" value="1"/>
</dbReference>
<evidence type="ECO:0000256" key="2">
    <source>
        <dbReference type="ARBA" id="ARBA00022737"/>
    </source>
</evidence>
<dbReference type="AlphaFoldDB" id="A0A2W1AZ10"/>
<dbReference type="PROSITE" id="PS50294">
    <property type="entry name" value="WD_REPEATS_REGION"/>
    <property type="match status" value="2"/>
</dbReference>
<evidence type="ECO:0000313" key="7">
    <source>
        <dbReference type="Proteomes" id="UP000249218"/>
    </source>
</evidence>
<dbReference type="Gene3D" id="4.10.280.110">
    <property type="entry name" value="Pre-mRNA processing factor 4 domain"/>
    <property type="match status" value="1"/>
</dbReference>
<feature type="domain" description="Pre-mRNA processing factor 4 (PRP4)-like" evidence="5">
    <location>
        <begin position="88"/>
        <end position="140"/>
    </location>
</feature>
<feature type="non-terminal residue" evidence="6">
    <location>
        <position position="355"/>
    </location>
</feature>
<dbReference type="SUPFAM" id="SSF50978">
    <property type="entry name" value="WD40 repeat-like"/>
    <property type="match status" value="1"/>
</dbReference>
<dbReference type="InterPro" id="IPR015943">
    <property type="entry name" value="WD40/YVTN_repeat-like_dom_sf"/>
</dbReference>
<feature type="compositionally biased region" description="Low complexity" evidence="4">
    <location>
        <begin position="184"/>
        <end position="205"/>
    </location>
</feature>
<accession>A0A2W1AZ10</accession>
<dbReference type="InterPro" id="IPR036322">
    <property type="entry name" value="WD40_repeat_dom_sf"/>
</dbReference>
<dbReference type="PANTHER" id="PTHR19846">
    <property type="entry name" value="WD40 REPEAT PROTEIN"/>
    <property type="match status" value="1"/>
</dbReference>